<name>A0A9K3DWL3_HELAN</name>
<dbReference type="AlphaFoldDB" id="A0A9K3DWL3"/>
<accession>A0A9K3DWL3</accession>
<dbReference type="EMBL" id="MNCJ02000331">
    <property type="protein sequence ID" value="KAF5762395.1"/>
    <property type="molecule type" value="Genomic_DNA"/>
</dbReference>
<evidence type="ECO:0000313" key="2">
    <source>
        <dbReference type="Proteomes" id="UP000215914"/>
    </source>
</evidence>
<keyword evidence="2" id="KW-1185">Reference proteome</keyword>
<proteinExistence type="predicted"/>
<sequence length="99" mass="11216">MAKSGVFERDPTDNLKKELQKLVKIIVEDSSDDKIVDKTVQILQSLKDPKQGIQYYPQDFNCPLSKEIMMDPVSICTEALSKEIMMDPVIICTGKLIKI</sequence>
<protein>
    <recommendedName>
        <fullName evidence="3">U-box domain-containing protein</fullName>
    </recommendedName>
</protein>
<evidence type="ECO:0000313" key="1">
    <source>
        <dbReference type="EMBL" id="KAF5762395.1"/>
    </source>
</evidence>
<dbReference type="Gramene" id="mRNA:HanXRQr2_Chr16g0776211">
    <property type="protein sequence ID" value="mRNA:HanXRQr2_Chr16g0776211"/>
    <property type="gene ID" value="HanXRQr2_Chr16g0776211"/>
</dbReference>
<gene>
    <name evidence="1" type="ORF">HanXRQr2_Chr16g0776211</name>
</gene>
<reference evidence="1" key="1">
    <citation type="journal article" date="2017" name="Nature">
        <title>The sunflower genome provides insights into oil metabolism, flowering and Asterid evolution.</title>
        <authorList>
            <person name="Badouin H."/>
            <person name="Gouzy J."/>
            <person name="Grassa C.J."/>
            <person name="Murat F."/>
            <person name="Staton S.E."/>
            <person name="Cottret L."/>
            <person name="Lelandais-Briere C."/>
            <person name="Owens G.L."/>
            <person name="Carrere S."/>
            <person name="Mayjonade B."/>
            <person name="Legrand L."/>
            <person name="Gill N."/>
            <person name="Kane N.C."/>
            <person name="Bowers J.E."/>
            <person name="Hubner S."/>
            <person name="Bellec A."/>
            <person name="Berard A."/>
            <person name="Berges H."/>
            <person name="Blanchet N."/>
            <person name="Boniface M.C."/>
            <person name="Brunel D."/>
            <person name="Catrice O."/>
            <person name="Chaidir N."/>
            <person name="Claudel C."/>
            <person name="Donnadieu C."/>
            <person name="Faraut T."/>
            <person name="Fievet G."/>
            <person name="Helmstetter N."/>
            <person name="King M."/>
            <person name="Knapp S.J."/>
            <person name="Lai Z."/>
            <person name="Le Paslier M.C."/>
            <person name="Lippi Y."/>
            <person name="Lorenzon L."/>
            <person name="Mandel J.R."/>
            <person name="Marage G."/>
            <person name="Marchand G."/>
            <person name="Marquand E."/>
            <person name="Bret-Mestries E."/>
            <person name="Morien E."/>
            <person name="Nambeesan S."/>
            <person name="Nguyen T."/>
            <person name="Pegot-Espagnet P."/>
            <person name="Pouilly N."/>
            <person name="Raftis F."/>
            <person name="Sallet E."/>
            <person name="Schiex T."/>
            <person name="Thomas J."/>
            <person name="Vandecasteele C."/>
            <person name="Vares D."/>
            <person name="Vear F."/>
            <person name="Vautrin S."/>
            <person name="Crespi M."/>
            <person name="Mangin B."/>
            <person name="Burke J.M."/>
            <person name="Salse J."/>
            <person name="Munos S."/>
            <person name="Vincourt P."/>
            <person name="Rieseberg L.H."/>
            <person name="Langlade N.B."/>
        </authorList>
    </citation>
    <scope>NUCLEOTIDE SEQUENCE</scope>
    <source>
        <tissue evidence="1">Leaves</tissue>
    </source>
</reference>
<evidence type="ECO:0008006" key="3">
    <source>
        <dbReference type="Google" id="ProtNLM"/>
    </source>
</evidence>
<reference evidence="1" key="2">
    <citation type="submission" date="2020-06" db="EMBL/GenBank/DDBJ databases">
        <title>Helianthus annuus Genome sequencing and assembly Release 2.</title>
        <authorList>
            <person name="Gouzy J."/>
            <person name="Langlade N."/>
            <person name="Munos S."/>
        </authorList>
    </citation>
    <scope>NUCLEOTIDE SEQUENCE</scope>
    <source>
        <tissue evidence="1">Leaves</tissue>
    </source>
</reference>
<comment type="caution">
    <text evidence="1">The sequence shown here is derived from an EMBL/GenBank/DDBJ whole genome shotgun (WGS) entry which is preliminary data.</text>
</comment>
<organism evidence="1 2">
    <name type="scientific">Helianthus annuus</name>
    <name type="common">Common sunflower</name>
    <dbReference type="NCBI Taxonomy" id="4232"/>
    <lineage>
        <taxon>Eukaryota</taxon>
        <taxon>Viridiplantae</taxon>
        <taxon>Streptophyta</taxon>
        <taxon>Embryophyta</taxon>
        <taxon>Tracheophyta</taxon>
        <taxon>Spermatophyta</taxon>
        <taxon>Magnoliopsida</taxon>
        <taxon>eudicotyledons</taxon>
        <taxon>Gunneridae</taxon>
        <taxon>Pentapetalae</taxon>
        <taxon>asterids</taxon>
        <taxon>campanulids</taxon>
        <taxon>Asterales</taxon>
        <taxon>Asteraceae</taxon>
        <taxon>Asteroideae</taxon>
        <taxon>Heliantheae alliance</taxon>
        <taxon>Heliantheae</taxon>
        <taxon>Helianthus</taxon>
    </lineage>
</organism>
<dbReference type="Proteomes" id="UP000215914">
    <property type="component" value="Unassembled WGS sequence"/>
</dbReference>